<organism evidence="1 2">
    <name type="scientific">Pluteus cervinus</name>
    <dbReference type="NCBI Taxonomy" id="181527"/>
    <lineage>
        <taxon>Eukaryota</taxon>
        <taxon>Fungi</taxon>
        <taxon>Dikarya</taxon>
        <taxon>Basidiomycota</taxon>
        <taxon>Agaricomycotina</taxon>
        <taxon>Agaricomycetes</taxon>
        <taxon>Agaricomycetidae</taxon>
        <taxon>Agaricales</taxon>
        <taxon>Pluteineae</taxon>
        <taxon>Pluteaceae</taxon>
        <taxon>Pluteus</taxon>
    </lineage>
</organism>
<protein>
    <submittedName>
        <fullName evidence="1">Uncharacterized protein</fullName>
    </submittedName>
</protein>
<evidence type="ECO:0000313" key="2">
    <source>
        <dbReference type="Proteomes" id="UP000308600"/>
    </source>
</evidence>
<gene>
    <name evidence="1" type="ORF">BDN72DRAFT_857583</name>
</gene>
<sequence length="150" mass="15926">MPRRSNPKPKAAGGGSHQGSTKGGSEAGGSSREGISGPAAGHNIATIGAKRRNFGTNGRGVDIFVNAFPVTIPQAIIRHYDVVIEPDAISRVKVLLIWQLQEIVAPQIFNPKAAYDGQRNLFAARTLSFASGEVWVCVVSLFRSLTTSIV</sequence>
<dbReference type="EMBL" id="ML208328">
    <property type="protein sequence ID" value="TFK69586.1"/>
    <property type="molecule type" value="Genomic_DNA"/>
</dbReference>
<name>A0ACD3AW69_9AGAR</name>
<keyword evidence="2" id="KW-1185">Reference proteome</keyword>
<accession>A0ACD3AW69</accession>
<evidence type="ECO:0000313" key="1">
    <source>
        <dbReference type="EMBL" id="TFK69586.1"/>
    </source>
</evidence>
<dbReference type="Proteomes" id="UP000308600">
    <property type="component" value="Unassembled WGS sequence"/>
</dbReference>
<proteinExistence type="predicted"/>
<reference evidence="1 2" key="1">
    <citation type="journal article" date="2019" name="Nat. Ecol. Evol.">
        <title>Megaphylogeny resolves global patterns of mushroom evolution.</title>
        <authorList>
            <person name="Varga T."/>
            <person name="Krizsan K."/>
            <person name="Foldi C."/>
            <person name="Dima B."/>
            <person name="Sanchez-Garcia M."/>
            <person name="Sanchez-Ramirez S."/>
            <person name="Szollosi G.J."/>
            <person name="Szarkandi J.G."/>
            <person name="Papp V."/>
            <person name="Albert L."/>
            <person name="Andreopoulos W."/>
            <person name="Angelini C."/>
            <person name="Antonin V."/>
            <person name="Barry K.W."/>
            <person name="Bougher N.L."/>
            <person name="Buchanan P."/>
            <person name="Buyck B."/>
            <person name="Bense V."/>
            <person name="Catcheside P."/>
            <person name="Chovatia M."/>
            <person name="Cooper J."/>
            <person name="Damon W."/>
            <person name="Desjardin D."/>
            <person name="Finy P."/>
            <person name="Geml J."/>
            <person name="Haridas S."/>
            <person name="Hughes K."/>
            <person name="Justo A."/>
            <person name="Karasinski D."/>
            <person name="Kautmanova I."/>
            <person name="Kiss B."/>
            <person name="Kocsube S."/>
            <person name="Kotiranta H."/>
            <person name="LaButti K.M."/>
            <person name="Lechner B.E."/>
            <person name="Liimatainen K."/>
            <person name="Lipzen A."/>
            <person name="Lukacs Z."/>
            <person name="Mihaltcheva S."/>
            <person name="Morgado L.N."/>
            <person name="Niskanen T."/>
            <person name="Noordeloos M.E."/>
            <person name="Ohm R.A."/>
            <person name="Ortiz-Santana B."/>
            <person name="Ovrebo C."/>
            <person name="Racz N."/>
            <person name="Riley R."/>
            <person name="Savchenko A."/>
            <person name="Shiryaev A."/>
            <person name="Soop K."/>
            <person name="Spirin V."/>
            <person name="Szebenyi C."/>
            <person name="Tomsovsky M."/>
            <person name="Tulloss R.E."/>
            <person name="Uehling J."/>
            <person name="Grigoriev I.V."/>
            <person name="Vagvolgyi C."/>
            <person name="Papp T."/>
            <person name="Martin F.M."/>
            <person name="Miettinen O."/>
            <person name="Hibbett D.S."/>
            <person name="Nagy L.G."/>
        </authorList>
    </citation>
    <scope>NUCLEOTIDE SEQUENCE [LARGE SCALE GENOMIC DNA]</scope>
    <source>
        <strain evidence="1 2">NL-1719</strain>
    </source>
</reference>